<organism evidence="1 2">
    <name type="scientific">Paxillus rubicundulus Ve08.2h10</name>
    <dbReference type="NCBI Taxonomy" id="930991"/>
    <lineage>
        <taxon>Eukaryota</taxon>
        <taxon>Fungi</taxon>
        <taxon>Dikarya</taxon>
        <taxon>Basidiomycota</taxon>
        <taxon>Agaricomycotina</taxon>
        <taxon>Agaricomycetes</taxon>
        <taxon>Agaricomycetidae</taxon>
        <taxon>Boletales</taxon>
        <taxon>Paxilineae</taxon>
        <taxon>Paxillaceae</taxon>
        <taxon>Paxillus</taxon>
    </lineage>
</organism>
<name>A0A0D0DNA1_9AGAM</name>
<dbReference type="EMBL" id="KN826120">
    <property type="protein sequence ID" value="KIK80030.1"/>
    <property type="molecule type" value="Genomic_DNA"/>
</dbReference>
<dbReference type="AlphaFoldDB" id="A0A0D0DNA1"/>
<evidence type="ECO:0000313" key="2">
    <source>
        <dbReference type="Proteomes" id="UP000054538"/>
    </source>
</evidence>
<reference evidence="2" key="2">
    <citation type="submission" date="2015-01" db="EMBL/GenBank/DDBJ databases">
        <title>Evolutionary Origins and Diversification of the Mycorrhizal Mutualists.</title>
        <authorList>
            <consortium name="DOE Joint Genome Institute"/>
            <consortium name="Mycorrhizal Genomics Consortium"/>
            <person name="Kohler A."/>
            <person name="Kuo A."/>
            <person name="Nagy L.G."/>
            <person name="Floudas D."/>
            <person name="Copeland A."/>
            <person name="Barry K.W."/>
            <person name="Cichocki N."/>
            <person name="Veneault-Fourrey C."/>
            <person name="LaButti K."/>
            <person name="Lindquist E.A."/>
            <person name="Lipzen A."/>
            <person name="Lundell T."/>
            <person name="Morin E."/>
            <person name="Murat C."/>
            <person name="Riley R."/>
            <person name="Ohm R."/>
            <person name="Sun H."/>
            <person name="Tunlid A."/>
            <person name="Henrissat B."/>
            <person name="Grigoriev I.V."/>
            <person name="Hibbett D.S."/>
            <person name="Martin F."/>
        </authorList>
    </citation>
    <scope>NUCLEOTIDE SEQUENCE [LARGE SCALE GENOMIC DNA]</scope>
    <source>
        <strain evidence="2">Ve08.2h10</strain>
    </source>
</reference>
<dbReference type="Proteomes" id="UP000054538">
    <property type="component" value="Unassembled WGS sequence"/>
</dbReference>
<keyword evidence="2" id="KW-1185">Reference proteome</keyword>
<dbReference type="InParanoid" id="A0A0D0DNA1"/>
<dbReference type="STRING" id="930991.A0A0D0DNA1"/>
<accession>A0A0D0DNA1</accession>
<protein>
    <submittedName>
        <fullName evidence="1">Uncharacterized protein</fullName>
    </submittedName>
</protein>
<dbReference type="HOGENOM" id="CLU_1896876_0_0_1"/>
<evidence type="ECO:0000313" key="1">
    <source>
        <dbReference type="EMBL" id="KIK80030.1"/>
    </source>
</evidence>
<sequence>MQLCQHWEVSELSDTHFCIGITIECDCPSCTVKLSQVALIDYLLTQYHMIDAHPVSTPMDPGLHLTELTDDEHNYIAQSSYKNLVDSLNYVAQGMCPDTAFVVHQLCCFLDHFNKVHWEAAKLSHPVTFPYHLT</sequence>
<dbReference type="OrthoDB" id="2618291at2759"/>
<proteinExistence type="predicted"/>
<gene>
    <name evidence="1" type="ORF">PAXRUDRAFT_159776</name>
</gene>
<reference evidence="1 2" key="1">
    <citation type="submission" date="2014-04" db="EMBL/GenBank/DDBJ databases">
        <authorList>
            <consortium name="DOE Joint Genome Institute"/>
            <person name="Kuo A."/>
            <person name="Kohler A."/>
            <person name="Jargeat P."/>
            <person name="Nagy L.G."/>
            <person name="Floudas D."/>
            <person name="Copeland A."/>
            <person name="Barry K.W."/>
            <person name="Cichocki N."/>
            <person name="Veneault-Fourrey C."/>
            <person name="LaButti K."/>
            <person name="Lindquist E.A."/>
            <person name="Lipzen A."/>
            <person name="Lundell T."/>
            <person name="Morin E."/>
            <person name="Murat C."/>
            <person name="Sun H."/>
            <person name="Tunlid A."/>
            <person name="Henrissat B."/>
            <person name="Grigoriev I.V."/>
            <person name="Hibbett D.S."/>
            <person name="Martin F."/>
            <person name="Nordberg H.P."/>
            <person name="Cantor M.N."/>
            <person name="Hua S.X."/>
        </authorList>
    </citation>
    <scope>NUCLEOTIDE SEQUENCE [LARGE SCALE GENOMIC DNA]</scope>
    <source>
        <strain evidence="1 2">Ve08.2h10</strain>
    </source>
</reference>